<sequence length="193" mass="21598">MDTPTFPDDDTVAALTRAWVAEAVIGLNLCPFAKSVYVKDQIRYVVSHADNEADLAQQLLTELQHLQAADPELLDTTLLIHPRVLQDFYDYNSFLDVADQVLEDAGLDGVIQIASFHPQYQFADAGPDDIDNYTNRSPFPVLHLLRESSIDRAVAAFPEASAIFERNIATMRDLGLNGWNRLAFVVSKKQHQL</sequence>
<dbReference type="Proteomes" id="UP000063429">
    <property type="component" value="Chromosome"/>
</dbReference>
<organism evidence="1 2">
    <name type="scientific">Herbaspirillum hiltneri N3</name>
    <dbReference type="NCBI Taxonomy" id="1262470"/>
    <lineage>
        <taxon>Bacteria</taxon>
        <taxon>Pseudomonadati</taxon>
        <taxon>Pseudomonadota</taxon>
        <taxon>Betaproteobacteria</taxon>
        <taxon>Burkholderiales</taxon>
        <taxon>Oxalobacteraceae</taxon>
        <taxon>Herbaspirillum</taxon>
    </lineage>
</organism>
<dbReference type="EMBL" id="CP011409">
    <property type="protein sequence ID" value="AKZ61673.1"/>
    <property type="molecule type" value="Genomic_DNA"/>
</dbReference>
<proteinExistence type="predicted"/>
<keyword evidence="2" id="KW-1185">Reference proteome</keyword>
<dbReference type="RefSeq" id="WP_053195169.1">
    <property type="nucleotide sequence ID" value="NZ_CP011409.1"/>
</dbReference>
<protein>
    <submittedName>
        <fullName evidence="1">Peptidase</fullName>
    </submittedName>
</protein>
<accession>A0ABM5UX23</accession>
<dbReference type="InterPro" id="IPR009858">
    <property type="entry name" value="DUF1415"/>
</dbReference>
<reference evidence="2" key="1">
    <citation type="journal article" date="2015" name="Genome Announc.">
        <title>Complete Genome Sequence of Herbaspirillum hiltneri N3 (DSM 17495), Isolated from Surface-Sterilized Wheat Roots.</title>
        <authorList>
            <person name="Guizelini D."/>
            <person name="Saizaki P.M."/>
            <person name="Coimbra N.A."/>
            <person name="Weiss V.A."/>
            <person name="Faoro H."/>
            <person name="Sfeir M.Z."/>
            <person name="Baura V.A."/>
            <person name="Monteiro R.A."/>
            <person name="Chubatsu L.S."/>
            <person name="Souza E.M."/>
            <person name="Cruz L.M."/>
            <person name="Pedrosa F.O."/>
            <person name="Raittz R.T."/>
            <person name="Marchaukoski J.N."/>
            <person name="Steffens M.B."/>
        </authorList>
    </citation>
    <scope>NUCLEOTIDE SEQUENCE [LARGE SCALE GENOMIC DNA]</scope>
    <source>
        <strain evidence="2">N3</strain>
    </source>
</reference>
<gene>
    <name evidence="1" type="ORF">F506_02400</name>
</gene>
<name>A0ABM5UX23_9BURK</name>
<dbReference type="Pfam" id="PF07209">
    <property type="entry name" value="DUF1415"/>
    <property type="match status" value="1"/>
</dbReference>
<evidence type="ECO:0000313" key="1">
    <source>
        <dbReference type="EMBL" id="AKZ61673.1"/>
    </source>
</evidence>
<evidence type="ECO:0000313" key="2">
    <source>
        <dbReference type="Proteomes" id="UP000063429"/>
    </source>
</evidence>